<dbReference type="Pfam" id="PF01261">
    <property type="entry name" value="AP_endonuc_2"/>
    <property type="match status" value="1"/>
</dbReference>
<name>A0A1M5BBQ2_9BACE</name>
<feature type="domain" description="Xylose isomerase-like TIM barrel" evidence="2">
    <location>
        <begin position="27"/>
        <end position="245"/>
    </location>
</feature>
<dbReference type="InterPro" id="IPR013022">
    <property type="entry name" value="Xyl_isomerase-like_TIM-brl"/>
</dbReference>
<dbReference type="InterPro" id="IPR036237">
    <property type="entry name" value="Xyl_isomerase-like_sf"/>
</dbReference>
<evidence type="ECO:0000313" key="3">
    <source>
        <dbReference type="EMBL" id="SHF40001.1"/>
    </source>
</evidence>
<dbReference type="Proteomes" id="UP000184509">
    <property type="component" value="Unassembled WGS sequence"/>
</dbReference>
<dbReference type="Gene3D" id="3.20.20.150">
    <property type="entry name" value="Divalent-metal-dependent TIM barrel enzymes"/>
    <property type="match status" value="1"/>
</dbReference>
<evidence type="ECO:0000259" key="2">
    <source>
        <dbReference type="Pfam" id="PF01261"/>
    </source>
</evidence>
<dbReference type="SUPFAM" id="SSF51658">
    <property type="entry name" value="Xylose isomerase-like"/>
    <property type="match status" value="1"/>
</dbReference>
<evidence type="ECO:0000313" key="4">
    <source>
        <dbReference type="Proteomes" id="UP000184509"/>
    </source>
</evidence>
<protein>
    <submittedName>
        <fullName evidence="3">D-psicose/D-tagatose/L-ribulose 3-epimerase</fullName>
    </submittedName>
</protein>
<dbReference type="OrthoDB" id="9801426at2"/>
<evidence type="ECO:0000256" key="1">
    <source>
        <dbReference type="ARBA" id="ARBA00023235"/>
    </source>
</evidence>
<keyword evidence="1" id="KW-0413">Isomerase</keyword>
<dbReference type="STRING" id="1297750.SAMN05444405_10861"/>
<dbReference type="AlphaFoldDB" id="A0A1M5BBQ2"/>
<organism evidence="3 4">
    <name type="scientific">Bacteroides luti</name>
    <dbReference type="NCBI Taxonomy" id="1297750"/>
    <lineage>
        <taxon>Bacteria</taxon>
        <taxon>Pseudomonadati</taxon>
        <taxon>Bacteroidota</taxon>
        <taxon>Bacteroidia</taxon>
        <taxon>Bacteroidales</taxon>
        <taxon>Bacteroidaceae</taxon>
        <taxon>Bacteroides</taxon>
    </lineage>
</organism>
<dbReference type="InterPro" id="IPR050417">
    <property type="entry name" value="Sugar_Epim/Isomerase"/>
</dbReference>
<dbReference type="PANTHER" id="PTHR43489">
    <property type="entry name" value="ISOMERASE"/>
    <property type="match status" value="1"/>
</dbReference>
<dbReference type="PANTHER" id="PTHR43489:SF7">
    <property type="entry name" value="3-DEHYDRO-D-GULOSIDE 4-EPIMERASE-RELATED"/>
    <property type="match status" value="1"/>
</dbReference>
<dbReference type="GO" id="GO:0016853">
    <property type="term" value="F:isomerase activity"/>
    <property type="evidence" value="ECO:0007669"/>
    <property type="project" value="UniProtKB-KW"/>
</dbReference>
<dbReference type="EMBL" id="FQTV01000008">
    <property type="protein sequence ID" value="SHF40001.1"/>
    <property type="molecule type" value="Genomic_DNA"/>
</dbReference>
<keyword evidence="4" id="KW-1185">Reference proteome</keyword>
<gene>
    <name evidence="3" type="ORF">SAMN05444405_10861</name>
</gene>
<sequence>MKVKFGASILSWIPPKWTAEGGLYAIQKTAEAGFDLLEILLPPSMDIDTQTVKKQLKDHNLEAACTLNLPADCHIPFYPKEAASLMKAALNKTADLDISFLGGVLHSGIGVFSGNPRTPKEEDIICDVWAEVAEYAQKLGITIGIEPINRYESYVCTSAAETLRMIERTKAPNLALHLDTFHMNIEEDNFCDPVIAAGSRLKHIHMTESNRGMLGEGNVHWDDLFRGLASIDFKGNLVLENFTSQVEGMASAVSLWRPSRYSAAELATGSLKFMKVKAAEFGLI</sequence>
<dbReference type="RefSeq" id="WP_073401316.1">
    <property type="nucleotide sequence ID" value="NZ_FQTV01000008.1"/>
</dbReference>
<proteinExistence type="predicted"/>
<accession>A0A1M5BBQ2</accession>
<reference evidence="3 4" key="1">
    <citation type="submission" date="2016-11" db="EMBL/GenBank/DDBJ databases">
        <authorList>
            <person name="Jaros S."/>
            <person name="Januszkiewicz K."/>
            <person name="Wedrychowicz H."/>
        </authorList>
    </citation>
    <scope>NUCLEOTIDE SEQUENCE [LARGE SCALE GENOMIC DNA]</scope>
    <source>
        <strain evidence="3 4">DSM 26991</strain>
    </source>
</reference>